<gene>
    <name evidence="1" type="ORF">KQX54_019989</name>
</gene>
<proteinExistence type="predicted"/>
<accession>A0AAV7IHC6</accession>
<sequence length="70" mass="7399">MEDAGVHVTFENVTPLVPKPTTAIGNILKGTEDYFFRLLYSGSWIGGEPLTSLVSFTPISPAATISASKG</sequence>
<protein>
    <submittedName>
        <fullName evidence="1">Uncharacterized protein</fullName>
    </submittedName>
</protein>
<evidence type="ECO:0000313" key="2">
    <source>
        <dbReference type="Proteomes" id="UP000826195"/>
    </source>
</evidence>
<organism evidence="1 2">
    <name type="scientific">Cotesia glomerata</name>
    <name type="common">Lepidopteran parasitic wasp</name>
    <name type="synonym">Apanteles glomeratus</name>
    <dbReference type="NCBI Taxonomy" id="32391"/>
    <lineage>
        <taxon>Eukaryota</taxon>
        <taxon>Metazoa</taxon>
        <taxon>Ecdysozoa</taxon>
        <taxon>Arthropoda</taxon>
        <taxon>Hexapoda</taxon>
        <taxon>Insecta</taxon>
        <taxon>Pterygota</taxon>
        <taxon>Neoptera</taxon>
        <taxon>Endopterygota</taxon>
        <taxon>Hymenoptera</taxon>
        <taxon>Apocrita</taxon>
        <taxon>Ichneumonoidea</taxon>
        <taxon>Braconidae</taxon>
        <taxon>Microgastrinae</taxon>
        <taxon>Cotesia</taxon>
    </lineage>
</organism>
<evidence type="ECO:0000313" key="1">
    <source>
        <dbReference type="EMBL" id="KAH0550523.1"/>
    </source>
</evidence>
<comment type="caution">
    <text evidence="1">The sequence shown here is derived from an EMBL/GenBank/DDBJ whole genome shotgun (WGS) entry which is preliminary data.</text>
</comment>
<dbReference type="Proteomes" id="UP000826195">
    <property type="component" value="Unassembled WGS sequence"/>
</dbReference>
<dbReference type="EMBL" id="JAHXZJ010001864">
    <property type="protein sequence ID" value="KAH0550523.1"/>
    <property type="molecule type" value="Genomic_DNA"/>
</dbReference>
<keyword evidence="2" id="KW-1185">Reference proteome</keyword>
<dbReference type="AlphaFoldDB" id="A0AAV7IHC6"/>
<name>A0AAV7IHC6_COTGL</name>
<reference evidence="1 2" key="1">
    <citation type="journal article" date="2021" name="J. Hered.">
        <title>A chromosome-level genome assembly of the parasitoid wasp, Cotesia glomerata (Hymenoptera: Braconidae).</title>
        <authorList>
            <person name="Pinto B.J."/>
            <person name="Weis J.J."/>
            <person name="Gamble T."/>
            <person name="Ode P.J."/>
            <person name="Paul R."/>
            <person name="Zaspel J.M."/>
        </authorList>
    </citation>
    <scope>NUCLEOTIDE SEQUENCE [LARGE SCALE GENOMIC DNA]</scope>
    <source>
        <strain evidence="1">CgM1</strain>
    </source>
</reference>